<dbReference type="SUPFAM" id="SSF48452">
    <property type="entry name" value="TPR-like"/>
    <property type="match status" value="1"/>
</dbReference>
<dbReference type="CDD" id="cd08977">
    <property type="entry name" value="SusD"/>
    <property type="match status" value="1"/>
</dbReference>
<dbReference type="Gene3D" id="1.25.40.390">
    <property type="match status" value="1"/>
</dbReference>
<dbReference type="EMBL" id="VRTY01000020">
    <property type="protein sequence ID" value="TXK48994.1"/>
    <property type="molecule type" value="Genomic_DNA"/>
</dbReference>
<evidence type="ECO:0000313" key="9">
    <source>
        <dbReference type="Proteomes" id="UP000321926"/>
    </source>
</evidence>
<dbReference type="OrthoDB" id="5694214at2"/>
<dbReference type="Pfam" id="PF07980">
    <property type="entry name" value="SusD_RagB"/>
    <property type="match status" value="1"/>
</dbReference>
<dbReference type="Pfam" id="PF14322">
    <property type="entry name" value="SusD-like_3"/>
    <property type="match status" value="1"/>
</dbReference>
<feature type="domain" description="RagB/SusD" evidence="6">
    <location>
        <begin position="346"/>
        <end position="499"/>
    </location>
</feature>
<proteinExistence type="inferred from homology"/>
<dbReference type="AlphaFoldDB" id="A0A5C8KBB6"/>
<evidence type="ECO:0000256" key="4">
    <source>
        <dbReference type="ARBA" id="ARBA00023136"/>
    </source>
</evidence>
<dbReference type="InterPro" id="IPR011990">
    <property type="entry name" value="TPR-like_helical_dom_sf"/>
</dbReference>
<gene>
    <name evidence="8" type="ORF">FVR03_07190</name>
</gene>
<comment type="subcellular location">
    <subcellularLocation>
        <location evidence="1">Cell outer membrane</location>
    </subcellularLocation>
</comment>
<evidence type="ECO:0000256" key="3">
    <source>
        <dbReference type="ARBA" id="ARBA00022729"/>
    </source>
</evidence>
<sequence>MKLKIITIGLLLSLGACKEDFLEVSPENFISSNNYFQTEADFTQAVNATYAPLRIVYGGAYIMGEMRSDNTHYIFNNSNRGNLVREEIADFMDNPTAAPVQEKWMGNYRIISYANQVLSRIDAATFADNVKGNLKGQVLFLRALAYFDLVQYFGDVPLLLEPTFGAADEILNVHSTRTRTPKAEVYAQIIKDATDAAALLPAKDQQERGRATSGAAKTLLGNVYVVQKQWAQAETVLKEVVTSGKYSLLTDYAAFFDPANKNNVESVFEVQYLQGNLGLQSNFAYVFMPNLANLTPIVGFVFNNQNTGGWNIPTDNLIAAYEPGDTRKAASIAEGYIAADGNFVAQPYVKKYLHLPLPQPNGSNPNTNENWPVYRYSEVLLLLAEALNEQGKGVEALPYLNQVRDRAFGAGVSPVTVTGQEALRTAIMQERRVELAFENKRWLDLVRTDKALEVMTAYGAALKASGKYPNLLPGSYNVTANKLLFPVPFTEVLVNPNLQ</sequence>
<comment type="caution">
    <text evidence="8">The sequence shown here is derived from an EMBL/GenBank/DDBJ whole genome shotgun (WGS) entry which is preliminary data.</text>
</comment>
<dbReference type="InterPro" id="IPR033985">
    <property type="entry name" value="SusD-like_N"/>
</dbReference>
<feature type="domain" description="SusD-like N-terminal" evidence="7">
    <location>
        <begin position="20"/>
        <end position="224"/>
    </location>
</feature>
<name>A0A5C8KBB6_9BACT</name>
<keyword evidence="4" id="KW-0472">Membrane</keyword>
<dbReference type="GO" id="GO:0009279">
    <property type="term" value="C:cell outer membrane"/>
    <property type="evidence" value="ECO:0007669"/>
    <property type="project" value="UniProtKB-SubCell"/>
</dbReference>
<reference evidence="8 9" key="1">
    <citation type="submission" date="2019-08" db="EMBL/GenBank/DDBJ databases">
        <authorList>
            <person name="Shi S."/>
        </authorList>
    </citation>
    <scope>NUCLEOTIDE SEQUENCE [LARGE SCALE GENOMIC DNA]</scope>
    <source>
        <strain evidence="8 9">GY10130</strain>
    </source>
</reference>
<dbReference type="Proteomes" id="UP000321926">
    <property type="component" value="Unassembled WGS sequence"/>
</dbReference>
<keyword evidence="3" id="KW-0732">Signal</keyword>
<dbReference type="PROSITE" id="PS51257">
    <property type="entry name" value="PROKAR_LIPOPROTEIN"/>
    <property type="match status" value="1"/>
</dbReference>
<evidence type="ECO:0000256" key="5">
    <source>
        <dbReference type="ARBA" id="ARBA00023237"/>
    </source>
</evidence>
<evidence type="ECO:0000259" key="6">
    <source>
        <dbReference type="Pfam" id="PF07980"/>
    </source>
</evidence>
<evidence type="ECO:0000259" key="7">
    <source>
        <dbReference type="Pfam" id="PF14322"/>
    </source>
</evidence>
<dbReference type="InterPro" id="IPR012944">
    <property type="entry name" value="SusD_RagB_dom"/>
</dbReference>
<protein>
    <submittedName>
        <fullName evidence="8">RagB/SusD family nutrient uptake outer membrane protein</fullName>
    </submittedName>
</protein>
<evidence type="ECO:0000256" key="2">
    <source>
        <dbReference type="ARBA" id="ARBA00006275"/>
    </source>
</evidence>
<keyword evidence="9" id="KW-1185">Reference proteome</keyword>
<accession>A0A5C8KBB6</accession>
<keyword evidence="5" id="KW-0998">Cell outer membrane</keyword>
<comment type="similarity">
    <text evidence="2">Belongs to the SusD family.</text>
</comment>
<evidence type="ECO:0000256" key="1">
    <source>
        <dbReference type="ARBA" id="ARBA00004442"/>
    </source>
</evidence>
<evidence type="ECO:0000313" key="8">
    <source>
        <dbReference type="EMBL" id="TXK48994.1"/>
    </source>
</evidence>
<organism evidence="8 9">
    <name type="scientific">Pontibacter qinzhouensis</name>
    <dbReference type="NCBI Taxonomy" id="2603253"/>
    <lineage>
        <taxon>Bacteria</taxon>
        <taxon>Pseudomonadati</taxon>
        <taxon>Bacteroidota</taxon>
        <taxon>Cytophagia</taxon>
        <taxon>Cytophagales</taxon>
        <taxon>Hymenobacteraceae</taxon>
        <taxon>Pontibacter</taxon>
    </lineage>
</organism>
<dbReference type="RefSeq" id="WP_147921059.1">
    <property type="nucleotide sequence ID" value="NZ_VRTY01000020.1"/>
</dbReference>